<dbReference type="Gene3D" id="1.10.150.130">
    <property type="match status" value="1"/>
</dbReference>
<keyword evidence="3" id="KW-0233">DNA recombination</keyword>
<dbReference type="InterPro" id="IPR010998">
    <property type="entry name" value="Integrase_recombinase_N"/>
</dbReference>
<dbReference type="GO" id="GO:0003677">
    <property type="term" value="F:DNA binding"/>
    <property type="evidence" value="ECO:0007669"/>
    <property type="project" value="UniProtKB-UniRule"/>
</dbReference>
<dbReference type="Proteomes" id="UP000182121">
    <property type="component" value="Unassembled WGS sequence"/>
</dbReference>
<feature type="domain" description="Core-binding (CB)" evidence="6">
    <location>
        <begin position="75"/>
        <end position="158"/>
    </location>
</feature>
<proteinExistence type="inferred from homology"/>
<dbReference type="Pfam" id="PF00589">
    <property type="entry name" value="Phage_integrase"/>
    <property type="match status" value="1"/>
</dbReference>
<dbReference type="InterPro" id="IPR002104">
    <property type="entry name" value="Integrase_catalytic"/>
</dbReference>
<evidence type="ECO:0000313" key="7">
    <source>
        <dbReference type="EMBL" id="SEU22368.1"/>
    </source>
</evidence>
<evidence type="ECO:0000256" key="1">
    <source>
        <dbReference type="ARBA" id="ARBA00008857"/>
    </source>
</evidence>
<dbReference type="PANTHER" id="PTHR30349">
    <property type="entry name" value="PHAGE INTEGRASE-RELATED"/>
    <property type="match status" value="1"/>
</dbReference>
<protein>
    <submittedName>
        <fullName evidence="7">Site-specific recombinase XerD</fullName>
    </submittedName>
</protein>
<dbReference type="RefSeq" id="WP_007036692.1">
    <property type="nucleotide sequence ID" value="NZ_FOIO01000128.1"/>
</dbReference>
<dbReference type="GO" id="GO:0006310">
    <property type="term" value="P:DNA recombination"/>
    <property type="evidence" value="ECO:0007669"/>
    <property type="project" value="UniProtKB-KW"/>
</dbReference>
<dbReference type="InterPro" id="IPR044068">
    <property type="entry name" value="CB"/>
</dbReference>
<dbReference type="PROSITE" id="PS51900">
    <property type="entry name" value="CB"/>
    <property type="match status" value="1"/>
</dbReference>
<dbReference type="PANTHER" id="PTHR30349:SF64">
    <property type="entry name" value="PROPHAGE INTEGRASE INTD-RELATED"/>
    <property type="match status" value="1"/>
</dbReference>
<reference evidence="7 8" key="1">
    <citation type="submission" date="2016-10" db="EMBL/GenBank/DDBJ databases">
        <authorList>
            <person name="Varghese N."/>
            <person name="Submissions S."/>
        </authorList>
    </citation>
    <scope>NUCLEOTIDE SEQUENCE [LARGE SCALE GENOMIC DNA]</scope>
    <source>
        <strain evidence="7 8">NLAE-zl-C196</strain>
    </source>
</reference>
<evidence type="ECO:0000256" key="3">
    <source>
        <dbReference type="ARBA" id="ARBA00023172"/>
    </source>
</evidence>
<evidence type="ECO:0000256" key="4">
    <source>
        <dbReference type="PROSITE-ProRule" id="PRU01248"/>
    </source>
</evidence>
<dbReference type="AlphaFoldDB" id="A0A1I0KF27"/>
<keyword evidence="2 4" id="KW-0238">DNA-binding</keyword>
<feature type="domain" description="Tyr recombinase" evidence="5">
    <location>
        <begin position="185"/>
        <end position="388"/>
    </location>
</feature>
<name>A0A1I0KF27_9FIRM</name>
<dbReference type="GO" id="GO:0015074">
    <property type="term" value="P:DNA integration"/>
    <property type="evidence" value="ECO:0007669"/>
    <property type="project" value="InterPro"/>
</dbReference>
<dbReference type="EMBL" id="FOIO01000128">
    <property type="protein sequence ID" value="SEU22368.1"/>
    <property type="molecule type" value="Genomic_DNA"/>
</dbReference>
<dbReference type="CDD" id="cd01189">
    <property type="entry name" value="INT_ICEBs1_C_like"/>
    <property type="match status" value="1"/>
</dbReference>
<dbReference type="SUPFAM" id="SSF56349">
    <property type="entry name" value="DNA breaking-rejoining enzymes"/>
    <property type="match status" value="1"/>
</dbReference>
<evidence type="ECO:0000259" key="6">
    <source>
        <dbReference type="PROSITE" id="PS51900"/>
    </source>
</evidence>
<dbReference type="InterPro" id="IPR011010">
    <property type="entry name" value="DNA_brk_join_enz"/>
</dbReference>
<dbReference type="PROSITE" id="PS51898">
    <property type="entry name" value="TYR_RECOMBINASE"/>
    <property type="match status" value="1"/>
</dbReference>
<accession>A0A1I0KF27</accession>
<evidence type="ECO:0000313" key="8">
    <source>
        <dbReference type="Proteomes" id="UP000182121"/>
    </source>
</evidence>
<gene>
    <name evidence="7" type="ORF">SAMN05216521_11285</name>
</gene>
<comment type="similarity">
    <text evidence="1">Belongs to the 'phage' integrase family.</text>
</comment>
<evidence type="ECO:0000256" key="2">
    <source>
        <dbReference type="ARBA" id="ARBA00023125"/>
    </source>
</evidence>
<dbReference type="InterPro" id="IPR050090">
    <property type="entry name" value="Tyrosine_recombinase_XerCD"/>
</dbReference>
<comment type="caution">
    <text evidence="7">The sequence shown here is derived from an EMBL/GenBank/DDBJ whole genome shotgun (WGS) entry which is preliminary data.</text>
</comment>
<evidence type="ECO:0000259" key="5">
    <source>
        <dbReference type="PROSITE" id="PS51898"/>
    </source>
</evidence>
<organism evidence="7 8">
    <name type="scientific">Enterocloster clostridioformis</name>
    <dbReference type="NCBI Taxonomy" id="1531"/>
    <lineage>
        <taxon>Bacteria</taxon>
        <taxon>Bacillati</taxon>
        <taxon>Bacillota</taxon>
        <taxon>Clostridia</taxon>
        <taxon>Lachnospirales</taxon>
        <taxon>Lachnospiraceae</taxon>
        <taxon>Enterocloster</taxon>
    </lineage>
</organism>
<sequence length="391" mass="45676">MVLNGRALKNMRKYKMEMVLEVHPYAITELAGKRRRCQTYVKDGDSRRLICSADKDGLFEKLYDFYFVHNGTSSMTMDKLFQEWLVYKEAVTDSLKTIRRHEQHWNKYFAHLKSKKVASYDRLELQKECNQLVKTNNLSSREWQNIKTILSGMFYYASEKHYIQDDIMRDVKITVKFRQVNKKTGKTETFLTDELDTLIRYLNAEFARTHDMAILAVRFNFFVGCRVGELVALKWCDFLDIQHLHVCREEIKESVHDGDKWKDVYTVVEHTKTHTDRIIPLMPGAIRILNDIRLKMAPGSSDDDFIFMRDGSRITSRQINYVLEKACKKIGIPVKRSHKIRKTVASRLSAGNVPLDSIREMLGHSNLSTTLGYIYNPLSEKETYALMSKAL</sequence>
<dbReference type="Gene3D" id="1.10.443.10">
    <property type="entry name" value="Intergrase catalytic core"/>
    <property type="match status" value="1"/>
</dbReference>
<dbReference type="InterPro" id="IPR013762">
    <property type="entry name" value="Integrase-like_cat_sf"/>
</dbReference>